<dbReference type="GO" id="GO:0004497">
    <property type="term" value="F:monooxygenase activity"/>
    <property type="evidence" value="ECO:0007669"/>
    <property type="project" value="UniProtKB-KW"/>
</dbReference>
<feature type="domain" description="Rhodanese" evidence="10">
    <location>
        <begin position="667"/>
        <end position="761"/>
    </location>
</feature>
<dbReference type="InterPro" id="IPR017972">
    <property type="entry name" value="Cyt_P450_CS"/>
</dbReference>
<dbReference type="InterPro" id="IPR001128">
    <property type="entry name" value="Cyt_P450"/>
</dbReference>
<evidence type="ECO:0000256" key="5">
    <source>
        <dbReference type="ARBA" id="ARBA00023004"/>
    </source>
</evidence>
<sequence>MDVINATAFTSPLATIGLGSVNVPQPVEYVVEAIVQATRWQIFFTVLGLLVAYDQFRYIYQKGSIVGPAWKMPFIGPFLQSVNPKFEEYYAKWASGPLSCVSVFHKFVVIASTRDMARKVFNSPAFVKPCVVDVAHKLLGADNFVFLDGKAHVEYRRGLNGLFTRKALEMYLPGQEAIYNRYFDRWLEITKAANNEPVAWMTHFREIITAVSCRTFVGHYISDEAVKKIADDYFLITAALELVNFPIIIPFTKTYYGKKAADMVLAEFSKCAAKSKVRMAAGGEVTCIMDAWVEQMIASKKWREASEKGEIPEGMEKPSQLLRDFTDYEIAQTIFTFLFASQDATSSAATWLFQTMAQRPEILDRLREENLKSRNGDPKAPVTLDQLENMTYTRAVVRELLRYRPPVIMTPYMAKKDFPITETYTVPKGAMVVATTYMALRDPEVYERPDEFDPERYYSGDAEVKGAKNYLVFGTGSHYCLGQHYAQMNLCLMIGKASLLLDWKHHPTPKSEEIEVFATIFPQDHCPLTFEKRKLNWRKASERAIAFSFSYTLHCETTIQTMATPTRQSLATLARTAAAHQQRRLVHTHLHLSGSVFNTAARRRGQAQGLTATFGWGKGLSAQAAAGKVIAPRERKGYSTERAAPVQQESKVWDFERVSSPTCGVTDVREPGELQQTGKIPGAINVPITTSPDSFHISEEEFEDRFGYPRPSPDTEVVFYCKAGVRGRAAAKLAQDAGWKNVGEYPGSWLDWFEKGGKVER</sequence>
<dbReference type="AlphaFoldDB" id="A0AAV9GPD5"/>
<keyword evidence="9" id="KW-0349">Heme</keyword>
<dbReference type="CDD" id="cd11082">
    <property type="entry name" value="CYP61_CYP710"/>
    <property type="match status" value="1"/>
</dbReference>
<dbReference type="GO" id="GO:0016125">
    <property type="term" value="P:sterol metabolic process"/>
    <property type="evidence" value="ECO:0007669"/>
    <property type="project" value="TreeGrafter"/>
</dbReference>
<keyword evidence="5 9" id="KW-0408">Iron</keyword>
<dbReference type="Pfam" id="PF00581">
    <property type="entry name" value="Rhodanese"/>
    <property type="match status" value="1"/>
</dbReference>
<evidence type="ECO:0000256" key="8">
    <source>
        <dbReference type="ARBA" id="ARBA00051023"/>
    </source>
</evidence>
<reference evidence="11" key="1">
    <citation type="journal article" date="2023" name="Mol. Phylogenet. Evol.">
        <title>Genome-scale phylogeny and comparative genomics of the fungal order Sordariales.</title>
        <authorList>
            <person name="Hensen N."/>
            <person name="Bonometti L."/>
            <person name="Westerberg I."/>
            <person name="Brannstrom I.O."/>
            <person name="Guillou S."/>
            <person name="Cros-Aarteil S."/>
            <person name="Calhoun S."/>
            <person name="Haridas S."/>
            <person name="Kuo A."/>
            <person name="Mondo S."/>
            <person name="Pangilinan J."/>
            <person name="Riley R."/>
            <person name="LaButti K."/>
            <person name="Andreopoulos B."/>
            <person name="Lipzen A."/>
            <person name="Chen C."/>
            <person name="Yan M."/>
            <person name="Daum C."/>
            <person name="Ng V."/>
            <person name="Clum A."/>
            <person name="Steindorff A."/>
            <person name="Ohm R.A."/>
            <person name="Martin F."/>
            <person name="Silar P."/>
            <person name="Natvig D.O."/>
            <person name="Lalanne C."/>
            <person name="Gautier V."/>
            <person name="Ament-Velasquez S.L."/>
            <person name="Kruys A."/>
            <person name="Hutchinson M.I."/>
            <person name="Powell A.J."/>
            <person name="Barry K."/>
            <person name="Miller A.N."/>
            <person name="Grigoriev I.V."/>
            <person name="Debuchy R."/>
            <person name="Gladieux P."/>
            <person name="Hiltunen Thoren M."/>
            <person name="Johannesson H."/>
        </authorList>
    </citation>
    <scope>NUCLEOTIDE SEQUENCE</scope>
    <source>
        <strain evidence="11">PSN243</strain>
    </source>
</reference>
<evidence type="ECO:0000313" key="11">
    <source>
        <dbReference type="EMBL" id="KAK4450694.1"/>
    </source>
</evidence>
<accession>A0AAV9GPD5</accession>
<dbReference type="PANTHER" id="PTHR24286">
    <property type="entry name" value="CYTOCHROME P450 26"/>
    <property type="match status" value="1"/>
</dbReference>
<evidence type="ECO:0000259" key="10">
    <source>
        <dbReference type="PROSITE" id="PS50206"/>
    </source>
</evidence>
<evidence type="ECO:0000256" key="2">
    <source>
        <dbReference type="ARBA" id="ARBA00010617"/>
    </source>
</evidence>
<evidence type="ECO:0000256" key="4">
    <source>
        <dbReference type="ARBA" id="ARBA00023002"/>
    </source>
</evidence>
<dbReference type="SUPFAM" id="SSF52821">
    <property type="entry name" value="Rhodanese/Cell cycle control phosphatase"/>
    <property type="match status" value="1"/>
</dbReference>
<comment type="cofactor">
    <cofactor evidence="1 9">
        <name>heme</name>
        <dbReference type="ChEBI" id="CHEBI:30413"/>
    </cofactor>
</comment>
<dbReference type="EC" id="1.14.19.41" evidence="7"/>
<dbReference type="PANTHER" id="PTHR24286:SF228">
    <property type="entry name" value="C-22 STEROL DESATURASE ERG5"/>
    <property type="match status" value="1"/>
</dbReference>
<dbReference type="GO" id="GO:0005506">
    <property type="term" value="F:iron ion binding"/>
    <property type="evidence" value="ECO:0007669"/>
    <property type="project" value="InterPro"/>
</dbReference>
<evidence type="ECO:0000256" key="3">
    <source>
        <dbReference type="ARBA" id="ARBA00022723"/>
    </source>
</evidence>
<evidence type="ECO:0000256" key="1">
    <source>
        <dbReference type="ARBA" id="ARBA00001971"/>
    </source>
</evidence>
<reference evidence="11" key="2">
    <citation type="submission" date="2023-05" db="EMBL/GenBank/DDBJ databases">
        <authorList>
            <consortium name="Lawrence Berkeley National Laboratory"/>
            <person name="Steindorff A."/>
            <person name="Hensen N."/>
            <person name="Bonometti L."/>
            <person name="Westerberg I."/>
            <person name="Brannstrom I.O."/>
            <person name="Guillou S."/>
            <person name="Cros-Aarteil S."/>
            <person name="Calhoun S."/>
            <person name="Haridas S."/>
            <person name="Kuo A."/>
            <person name="Mondo S."/>
            <person name="Pangilinan J."/>
            <person name="Riley R."/>
            <person name="Labutti K."/>
            <person name="Andreopoulos B."/>
            <person name="Lipzen A."/>
            <person name="Chen C."/>
            <person name="Yanf M."/>
            <person name="Daum C."/>
            <person name="Ng V."/>
            <person name="Clum A."/>
            <person name="Ohm R."/>
            <person name="Martin F."/>
            <person name="Silar P."/>
            <person name="Natvig D."/>
            <person name="Lalanne C."/>
            <person name="Gautier V."/>
            <person name="Ament-Velasquez S.L."/>
            <person name="Kruys A."/>
            <person name="Hutchinson M.I."/>
            <person name="Powell A.J."/>
            <person name="Barry K."/>
            <person name="Miller A.N."/>
            <person name="Grigoriev I.V."/>
            <person name="Debuchy R."/>
            <person name="Gladieux P."/>
            <person name="Thoren M.H."/>
            <person name="Johannesson H."/>
        </authorList>
    </citation>
    <scope>NUCLEOTIDE SEQUENCE</scope>
    <source>
        <strain evidence="11">PSN243</strain>
    </source>
</reference>
<name>A0AAV9GPD5_9PEZI</name>
<dbReference type="Proteomes" id="UP001321760">
    <property type="component" value="Unassembled WGS sequence"/>
</dbReference>
<proteinExistence type="inferred from homology"/>
<dbReference type="PROSITE" id="PS50206">
    <property type="entry name" value="RHODANESE_3"/>
    <property type="match status" value="1"/>
</dbReference>
<feature type="binding site" description="axial binding residue" evidence="9">
    <location>
        <position position="480"/>
    </location>
    <ligand>
        <name>heme</name>
        <dbReference type="ChEBI" id="CHEBI:30413"/>
    </ligand>
    <ligandPart>
        <name>Fe</name>
        <dbReference type="ChEBI" id="CHEBI:18248"/>
    </ligandPart>
</feature>
<evidence type="ECO:0000256" key="9">
    <source>
        <dbReference type="PIRSR" id="PIRSR602403-1"/>
    </source>
</evidence>
<dbReference type="PROSITE" id="PS00086">
    <property type="entry name" value="CYTOCHROME_P450"/>
    <property type="match status" value="1"/>
</dbReference>
<dbReference type="Pfam" id="PF00067">
    <property type="entry name" value="p450"/>
    <property type="match status" value="1"/>
</dbReference>
<dbReference type="Gene3D" id="3.40.250.10">
    <property type="entry name" value="Rhodanese-like domain"/>
    <property type="match status" value="1"/>
</dbReference>
<evidence type="ECO:0000313" key="12">
    <source>
        <dbReference type="Proteomes" id="UP001321760"/>
    </source>
</evidence>
<dbReference type="InterPro" id="IPR002403">
    <property type="entry name" value="Cyt_P450_E_grp-IV"/>
</dbReference>
<dbReference type="GO" id="GO:0020037">
    <property type="term" value="F:heme binding"/>
    <property type="evidence" value="ECO:0007669"/>
    <property type="project" value="InterPro"/>
</dbReference>
<keyword evidence="12" id="KW-1185">Reference proteome</keyword>
<comment type="caution">
    <text evidence="11">The sequence shown here is derived from an EMBL/GenBank/DDBJ whole genome shotgun (WGS) entry which is preliminary data.</text>
</comment>
<protein>
    <recommendedName>
        <fullName evidence="7">sterol 22-desaturase</fullName>
        <ecNumber evidence="7">1.14.19.41</ecNumber>
    </recommendedName>
</protein>
<evidence type="ECO:0000256" key="6">
    <source>
        <dbReference type="ARBA" id="ARBA00023033"/>
    </source>
</evidence>
<comment type="similarity">
    <text evidence="2">Belongs to the cytochrome P450 family.</text>
</comment>
<comment type="catalytic activity">
    <reaction evidence="8">
        <text>5-dehydroepisterol + NADPH + O2 + H(+) = ergosta-5,7,22,24(28)-tetraen-3beta-ol + NADP(+) + 2 H2O</text>
        <dbReference type="Rhea" id="RHEA:33467"/>
        <dbReference type="ChEBI" id="CHEBI:15377"/>
        <dbReference type="ChEBI" id="CHEBI:15378"/>
        <dbReference type="ChEBI" id="CHEBI:15379"/>
        <dbReference type="ChEBI" id="CHEBI:18249"/>
        <dbReference type="ChEBI" id="CHEBI:52972"/>
        <dbReference type="ChEBI" id="CHEBI:57783"/>
        <dbReference type="ChEBI" id="CHEBI:58349"/>
        <dbReference type="EC" id="1.14.19.41"/>
    </reaction>
    <physiologicalReaction direction="left-to-right" evidence="8">
        <dbReference type="Rhea" id="RHEA:33468"/>
    </physiologicalReaction>
</comment>
<dbReference type="CDD" id="cd01519">
    <property type="entry name" value="RHOD_HSP67B2"/>
    <property type="match status" value="1"/>
</dbReference>
<evidence type="ECO:0000256" key="7">
    <source>
        <dbReference type="ARBA" id="ARBA00039038"/>
    </source>
</evidence>
<dbReference type="PRINTS" id="PR00465">
    <property type="entry name" value="EP450IV"/>
</dbReference>
<dbReference type="InterPro" id="IPR001763">
    <property type="entry name" value="Rhodanese-like_dom"/>
</dbReference>
<dbReference type="SUPFAM" id="SSF48264">
    <property type="entry name" value="Cytochrome P450"/>
    <property type="match status" value="1"/>
</dbReference>
<keyword evidence="3 9" id="KW-0479">Metal-binding</keyword>
<keyword evidence="6" id="KW-0503">Monooxygenase</keyword>
<dbReference type="PRINTS" id="PR00385">
    <property type="entry name" value="P450"/>
</dbReference>
<dbReference type="InterPro" id="IPR036873">
    <property type="entry name" value="Rhodanese-like_dom_sf"/>
</dbReference>
<dbReference type="InterPro" id="IPR036396">
    <property type="entry name" value="Cyt_P450_sf"/>
</dbReference>
<dbReference type="FunFam" id="1.10.630.10:FF:000021">
    <property type="entry name" value="Cytochrome P450 61"/>
    <property type="match status" value="1"/>
</dbReference>
<keyword evidence="4" id="KW-0560">Oxidoreductase</keyword>
<dbReference type="Gene3D" id="1.10.630.10">
    <property type="entry name" value="Cytochrome P450"/>
    <property type="match status" value="1"/>
</dbReference>
<organism evidence="11 12">
    <name type="scientific">Podospora aff. communis PSN243</name>
    <dbReference type="NCBI Taxonomy" id="3040156"/>
    <lineage>
        <taxon>Eukaryota</taxon>
        <taxon>Fungi</taxon>
        <taxon>Dikarya</taxon>
        <taxon>Ascomycota</taxon>
        <taxon>Pezizomycotina</taxon>
        <taxon>Sordariomycetes</taxon>
        <taxon>Sordariomycetidae</taxon>
        <taxon>Sordariales</taxon>
        <taxon>Podosporaceae</taxon>
        <taxon>Podospora</taxon>
    </lineage>
</organism>
<gene>
    <name evidence="11" type="ORF">QBC34DRAFT_296671</name>
</gene>
<dbReference type="EMBL" id="MU865931">
    <property type="protein sequence ID" value="KAK4450694.1"/>
    <property type="molecule type" value="Genomic_DNA"/>
</dbReference>
<dbReference type="GO" id="GO:0000249">
    <property type="term" value="F:C-22 sterol desaturase (NADPH) activity"/>
    <property type="evidence" value="ECO:0007669"/>
    <property type="project" value="UniProtKB-EC"/>
</dbReference>
<dbReference type="SMART" id="SM00450">
    <property type="entry name" value="RHOD"/>
    <property type="match status" value="1"/>
</dbReference>